<evidence type="ECO:0000256" key="2">
    <source>
        <dbReference type="ARBA" id="ARBA00022840"/>
    </source>
</evidence>
<dbReference type="GO" id="GO:0000055">
    <property type="term" value="P:ribosomal large subunit export from nucleus"/>
    <property type="evidence" value="ECO:0007669"/>
    <property type="project" value="TreeGrafter"/>
</dbReference>
<keyword evidence="2" id="KW-0067">ATP-binding</keyword>
<dbReference type="GO" id="GO:0005634">
    <property type="term" value="C:nucleus"/>
    <property type="evidence" value="ECO:0007669"/>
    <property type="project" value="TreeGrafter"/>
</dbReference>
<gene>
    <name evidence="3" type="primary">MDN1_1</name>
    <name evidence="3" type="ORF">LPJ61_004482</name>
</gene>
<proteinExistence type="predicted"/>
<dbReference type="OrthoDB" id="5186at2759"/>
<keyword evidence="1" id="KW-0547">Nucleotide-binding</keyword>
<evidence type="ECO:0000256" key="1">
    <source>
        <dbReference type="ARBA" id="ARBA00022741"/>
    </source>
</evidence>
<accession>A0A9W8CUM6</accession>
<feature type="non-terminal residue" evidence="3">
    <location>
        <position position="1515"/>
    </location>
</feature>
<protein>
    <submittedName>
        <fullName evidence="3">AAA ATPase midasin</fullName>
    </submittedName>
</protein>
<reference evidence="3" key="1">
    <citation type="submission" date="2022-07" db="EMBL/GenBank/DDBJ databases">
        <title>Phylogenomic reconstructions and comparative analyses of Kickxellomycotina fungi.</title>
        <authorList>
            <person name="Reynolds N.K."/>
            <person name="Stajich J.E."/>
            <person name="Barry K."/>
            <person name="Grigoriev I.V."/>
            <person name="Crous P."/>
            <person name="Smith M.E."/>
        </authorList>
    </citation>
    <scope>NUCLEOTIDE SEQUENCE</scope>
    <source>
        <strain evidence="3">BCRC 34381</strain>
    </source>
</reference>
<keyword evidence="4" id="KW-1185">Reference proteome</keyword>
<comment type="caution">
    <text evidence="3">The sequence shown here is derived from an EMBL/GenBank/DDBJ whole genome shotgun (WGS) entry which is preliminary data.</text>
</comment>
<dbReference type="GO" id="GO:0030687">
    <property type="term" value="C:preribosome, large subunit precursor"/>
    <property type="evidence" value="ECO:0007669"/>
    <property type="project" value="TreeGrafter"/>
</dbReference>
<dbReference type="GO" id="GO:0000027">
    <property type="term" value="P:ribosomal large subunit assembly"/>
    <property type="evidence" value="ECO:0007669"/>
    <property type="project" value="TreeGrafter"/>
</dbReference>
<dbReference type="EMBL" id="JANBOI010001038">
    <property type="protein sequence ID" value="KAJ1727611.1"/>
    <property type="molecule type" value="Genomic_DNA"/>
</dbReference>
<sequence>LEAQLSAALGGELVPETRAAAVEALALLYAAGSRRNGERIVEAVARFAQSLPPVSRLIQQADAAPADVLANVAELAEWRGVLQLTILAGCLPSESAQRLRAMAALREQMARLDGRRWPVLQLRLSWAAHDAATPAELLSLFSDVAFEWCGEVRGVSLGALVDEPAQRMGRAVATELAWKGAAHLQSPLAEHDRVAAESRALCRAAAVFRPPAAPEAADLSVCVGLLLVVATACDARGPELAAAAEQLVAQLATASSACAIEPEAESAWRSALLHATPEAADILAPAAEACHGALAASTSEQRAELACVALAEAAICMLGASVPARPVDPAAKAHTRWAWLGEDAEVARADAEAHEAVQRSMAGEPDAAAAAPFAQAAADLEHQRAQIALVHRPADGRFGELWREVHTLAATLGPRARDICRRLREAGDAAALDAALGAELALRTTLAQFEHRVATRHFAALRDVAQIWCLCARLTAHALARLAELRRRAAGGQLAQHAGLAQLLYTQPMRSGVLAAPGDNARMRQALDQLKVLIYTTPGADPARAYGELLGALLSRAVLGVQVRGTLDASELEALDTVFRDAHATHKRAADEKRRRDAEAASLFRHRGTAELTDDEFLHDVFPGYEDVFAESADADGGEEPADAAAAVPGFQDVAADAVAAIAACHRYVMLRFGVLVPAPDVQPALVASAQRRALQLAASLRRLRPELPALLEPGADGALRGANLVAAATVARAAAASSGGSGGEWEGVRAEHVYDFYRGAAPHEAVLVKPVAAAIAARAQELLAEWPEHAVLQRIEQMAQCVLRLPVTAPLAQLLTAVEQLHAQAQDWEAYASRDVSIAELQQAAKLIVRWRQAELNSWPHLLRAQELQWARRADEWWFGLYAALVAPEAAELADLVAAVDQFMQGSPAGEFRARLNMLCAFKAHRAALLAARAQSAGEPCAHDRDTVLGPLANAVDYYAQYAPCIAQQLETAKAAISKDLSQYVRISSWTDVNPAALRASAEKTHRHLARCVRRWRDALSQPIFQIVQAHRAAAVASARIPRVSLVPLPLSGAGLDVGAQAPTPGTAPTALPWTATGLDVDAAVAGHAARLATTAGVPRVLEASADSLARLVRLVAASSVLGPRAEPLAGTLERFAEDIVGDISHFQAMETPKHLVKRPSAGTAEAAPKARAKRVIKSRQARAQEAEAPAYVEDDEERQRQLKRFWGEQRNLRRTRMKDILRGLQEIGLKRHRTAAGDEEGEAAELKGLAAAMGRRPLDVATWRDALAVVVRASPETVHQGALAACDNWQLASTAFFHLTAQLAQLRSAAHEEHSQELSAQQTSTVVALVESLGRHVAGDREAAAATMASASAWIQAAVPWTALPSGAAGTDDGPTGMVRGPCLASLCAEVEGLVSLLEQFFVAVRAVGDADGWGDSAALVARVVAPLEQAAPRVARARTMLADARAAHVAAQLAGTAAADAAALLTMSHTERAAVQMARDAVAALQDALLPAAESGLDTGLLEPWLQPILSA</sequence>
<feature type="non-terminal residue" evidence="3">
    <location>
        <position position="1"/>
    </location>
</feature>
<dbReference type="PANTHER" id="PTHR48103:SF2">
    <property type="entry name" value="MIDASIN"/>
    <property type="match status" value="1"/>
</dbReference>
<organism evidence="3 4">
    <name type="scientific">Coemansia biformis</name>
    <dbReference type="NCBI Taxonomy" id="1286918"/>
    <lineage>
        <taxon>Eukaryota</taxon>
        <taxon>Fungi</taxon>
        <taxon>Fungi incertae sedis</taxon>
        <taxon>Zoopagomycota</taxon>
        <taxon>Kickxellomycotina</taxon>
        <taxon>Kickxellomycetes</taxon>
        <taxon>Kickxellales</taxon>
        <taxon>Kickxellaceae</taxon>
        <taxon>Coemansia</taxon>
    </lineage>
</organism>
<evidence type="ECO:0000313" key="4">
    <source>
        <dbReference type="Proteomes" id="UP001143981"/>
    </source>
</evidence>
<dbReference type="Proteomes" id="UP001143981">
    <property type="component" value="Unassembled WGS sequence"/>
</dbReference>
<dbReference type="PANTHER" id="PTHR48103">
    <property type="entry name" value="MIDASIN-RELATED"/>
    <property type="match status" value="1"/>
</dbReference>
<evidence type="ECO:0000313" key="3">
    <source>
        <dbReference type="EMBL" id="KAJ1727611.1"/>
    </source>
</evidence>
<dbReference type="GO" id="GO:0005524">
    <property type="term" value="F:ATP binding"/>
    <property type="evidence" value="ECO:0007669"/>
    <property type="project" value="UniProtKB-KW"/>
</dbReference>
<name>A0A9W8CUM6_9FUNG</name>